<proteinExistence type="predicted"/>
<evidence type="ECO:0000256" key="1">
    <source>
        <dbReference type="SAM" id="SignalP"/>
    </source>
</evidence>
<name>A0A9P4RBT0_9PLEO</name>
<comment type="caution">
    <text evidence="2">The sequence shown here is derived from an EMBL/GenBank/DDBJ whole genome shotgun (WGS) entry which is preliminary data.</text>
</comment>
<feature type="signal peptide" evidence="1">
    <location>
        <begin position="1"/>
        <end position="32"/>
    </location>
</feature>
<feature type="chain" id="PRO_5040337796" description="Secreted protein" evidence="1">
    <location>
        <begin position="33"/>
        <end position="174"/>
    </location>
</feature>
<dbReference type="EMBL" id="ML996101">
    <property type="protein sequence ID" value="KAF2740151.1"/>
    <property type="molecule type" value="Genomic_DNA"/>
</dbReference>
<reference evidence="2" key="1">
    <citation type="journal article" date="2020" name="Stud. Mycol.">
        <title>101 Dothideomycetes genomes: a test case for predicting lifestyles and emergence of pathogens.</title>
        <authorList>
            <person name="Haridas S."/>
            <person name="Albert R."/>
            <person name="Binder M."/>
            <person name="Bloem J."/>
            <person name="Labutti K."/>
            <person name="Salamov A."/>
            <person name="Andreopoulos B."/>
            <person name="Baker S."/>
            <person name="Barry K."/>
            <person name="Bills G."/>
            <person name="Bluhm B."/>
            <person name="Cannon C."/>
            <person name="Castanera R."/>
            <person name="Culley D."/>
            <person name="Daum C."/>
            <person name="Ezra D."/>
            <person name="Gonzalez J."/>
            <person name="Henrissat B."/>
            <person name="Kuo A."/>
            <person name="Liang C."/>
            <person name="Lipzen A."/>
            <person name="Lutzoni F."/>
            <person name="Magnuson J."/>
            <person name="Mondo S."/>
            <person name="Nolan M."/>
            <person name="Ohm R."/>
            <person name="Pangilinan J."/>
            <person name="Park H.-J."/>
            <person name="Ramirez L."/>
            <person name="Alfaro M."/>
            <person name="Sun H."/>
            <person name="Tritt A."/>
            <person name="Yoshinaga Y."/>
            <person name="Zwiers L.-H."/>
            <person name="Turgeon B."/>
            <person name="Goodwin S."/>
            <person name="Spatafora J."/>
            <person name="Crous P."/>
            <person name="Grigoriev I."/>
        </authorList>
    </citation>
    <scope>NUCLEOTIDE SEQUENCE</scope>
    <source>
        <strain evidence="2">CBS 125425</strain>
    </source>
</reference>
<evidence type="ECO:0000313" key="3">
    <source>
        <dbReference type="Proteomes" id="UP000799444"/>
    </source>
</evidence>
<evidence type="ECO:0000313" key="2">
    <source>
        <dbReference type="EMBL" id="KAF2740151.1"/>
    </source>
</evidence>
<dbReference type="AlphaFoldDB" id="A0A9P4RBT0"/>
<keyword evidence="3" id="KW-1185">Reference proteome</keyword>
<protein>
    <recommendedName>
        <fullName evidence="4">Secreted protein</fullName>
    </recommendedName>
</protein>
<organism evidence="2 3">
    <name type="scientific">Polyplosphaeria fusca</name>
    <dbReference type="NCBI Taxonomy" id="682080"/>
    <lineage>
        <taxon>Eukaryota</taxon>
        <taxon>Fungi</taxon>
        <taxon>Dikarya</taxon>
        <taxon>Ascomycota</taxon>
        <taxon>Pezizomycotina</taxon>
        <taxon>Dothideomycetes</taxon>
        <taxon>Pleosporomycetidae</taxon>
        <taxon>Pleosporales</taxon>
        <taxon>Tetraplosphaeriaceae</taxon>
        <taxon>Polyplosphaeria</taxon>
    </lineage>
</organism>
<gene>
    <name evidence="2" type="ORF">EJ04DRAFT_233836</name>
</gene>
<dbReference type="Proteomes" id="UP000799444">
    <property type="component" value="Unassembled WGS sequence"/>
</dbReference>
<sequence>MPASINKECVFSFSFSFLSSALLLIATWLEWAAPTGATIQTGPTIGHSLLPCSNKLNTASSRSCSQTPSSHTPLISVHTTFPARLTFLRPCTLPAALLARSGKSLCPSLVPQAILQGFVHVYPLGKRPDLRLLTLLRHVLYYRCISKQGNAIQSPASRVGTLGALMQCTRSPTC</sequence>
<evidence type="ECO:0008006" key="4">
    <source>
        <dbReference type="Google" id="ProtNLM"/>
    </source>
</evidence>
<accession>A0A9P4RBT0</accession>
<keyword evidence="1" id="KW-0732">Signal</keyword>